<organism evidence="3 4">
    <name type="scientific">Hypholoma sublateritium (strain FD-334 SS-4)</name>
    <dbReference type="NCBI Taxonomy" id="945553"/>
    <lineage>
        <taxon>Eukaryota</taxon>
        <taxon>Fungi</taxon>
        <taxon>Dikarya</taxon>
        <taxon>Basidiomycota</taxon>
        <taxon>Agaricomycotina</taxon>
        <taxon>Agaricomycetes</taxon>
        <taxon>Agaricomycetidae</taxon>
        <taxon>Agaricales</taxon>
        <taxon>Agaricineae</taxon>
        <taxon>Strophariaceae</taxon>
        <taxon>Hypholoma</taxon>
    </lineage>
</organism>
<dbReference type="STRING" id="945553.A0A0D2PJZ6"/>
<feature type="domain" description="Glutathione S-transferase UstS-like C-terminal" evidence="2">
    <location>
        <begin position="109"/>
        <end position="244"/>
    </location>
</feature>
<evidence type="ECO:0000313" key="3">
    <source>
        <dbReference type="EMBL" id="KJA20280.1"/>
    </source>
</evidence>
<dbReference type="Gene3D" id="1.20.1050.10">
    <property type="match status" value="1"/>
</dbReference>
<dbReference type="OMA" id="DAGHQWL"/>
<feature type="domain" description="GST N-terminal" evidence="1">
    <location>
        <begin position="19"/>
        <end position="94"/>
    </location>
</feature>
<name>A0A0D2PJZ6_HYPSF</name>
<dbReference type="GO" id="GO:0016034">
    <property type="term" value="F:maleylacetoacetate isomerase activity"/>
    <property type="evidence" value="ECO:0007669"/>
    <property type="project" value="TreeGrafter"/>
</dbReference>
<dbReference type="InterPro" id="IPR004045">
    <property type="entry name" value="Glutathione_S-Trfase_N"/>
</dbReference>
<dbReference type="InterPro" id="IPR036282">
    <property type="entry name" value="Glutathione-S-Trfase_C_sf"/>
</dbReference>
<evidence type="ECO:0000259" key="2">
    <source>
        <dbReference type="Pfam" id="PF22041"/>
    </source>
</evidence>
<dbReference type="GO" id="GO:0004364">
    <property type="term" value="F:glutathione transferase activity"/>
    <property type="evidence" value="ECO:0007669"/>
    <property type="project" value="TreeGrafter"/>
</dbReference>
<dbReference type="InterPro" id="IPR036249">
    <property type="entry name" value="Thioredoxin-like_sf"/>
</dbReference>
<dbReference type="AlphaFoldDB" id="A0A0D2PJZ6"/>
<dbReference type="EMBL" id="KN817569">
    <property type="protein sequence ID" value="KJA20280.1"/>
    <property type="molecule type" value="Genomic_DNA"/>
</dbReference>
<dbReference type="Pfam" id="PF13409">
    <property type="entry name" value="GST_N_2"/>
    <property type="match status" value="1"/>
</dbReference>
<dbReference type="OrthoDB" id="4951845at2759"/>
<sequence>MTIILYDSSSALPQKAFAPNTWKTRFCLNYKGLPYKTEWVEFESIGIDVYKKLGLPPSAHSPDGTPSYFLPVIHDTATGVSTSDSFAIAEYLEKTYPSPSLFPNDTSVFQSTVDDTVRDAGIKSLAQFILADIYLILNPESKEYFKRTREAAFGKALEDIAPKAEEGVAQWAAVKAGWDTVDSWYVKSGGPFVLGTTISWADFSVASWLIWARSVWGEENQRWKDIATWNNGRWGKVLNDLREYQKID</sequence>
<dbReference type="GO" id="GO:0006559">
    <property type="term" value="P:L-phenylalanine catabolic process"/>
    <property type="evidence" value="ECO:0007669"/>
    <property type="project" value="TreeGrafter"/>
</dbReference>
<protein>
    <recommendedName>
        <fullName evidence="5">GST N-terminal domain-containing protein</fullName>
    </recommendedName>
</protein>
<evidence type="ECO:0008006" key="5">
    <source>
        <dbReference type="Google" id="ProtNLM"/>
    </source>
</evidence>
<gene>
    <name evidence="3" type="ORF">HYPSUDRAFT_43427</name>
</gene>
<dbReference type="InterPro" id="IPR054416">
    <property type="entry name" value="GST_UstS-like_C"/>
</dbReference>
<dbReference type="Gene3D" id="3.40.30.10">
    <property type="entry name" value="Glutaredoxin"/>
    <property type="match status" value="1"/>
</dbReference>
<dbReference type="SUPFAM" id="SSF52833">
    <property type="entry name" value="Thioredoxin-like"/>
    <property type="match status" value="1"/>
</dbReference>
<evidence type="ECO:0000259" key="1">
    <source>
        <dbReference type="Pfam" id="PF13409"/>
    </source>
</evidence>
<dbReference type="GO" id="GO:0006749">
    <property type="term" value="P:glutathione metabolic process"/>
    <property type="evidence" value="ECO:0007669"/>
    <property type="project" value="TreeGrafter"/>
</dbReference>
<dbReference type="PANTHER" id="PTHR42673:SF4">
    <property type="entry name" value="MALEYLACETOACETATE ISOMERASE"/>
    <property type="match status" value="1"/>
</dbReference>
<dbReference type="Pfam" id="PF22041">
    <property type="entry name" value="GST_C_7"/>
    <property type="match status" value="1"/>
</dbReference>
<accession>A0A0D2PJZ6</accession>
<dbReference type="Proteomes" id="UP000054270">
    <property type="component" value="Unassembled WGS sequence"/>
</dbReference>
<proteinExistence type="predicted"/>
<dbReference type="SUPFAM" id="SSF47616">
    <property type="entry name" value="GST C-terminal domain-like"/>
    <property type="match status" value="1"/>
</dbReference>
<reference evidence="4" key="1">
    <citation type="submission" date="2014-04" db="EMBL/GenBank/DDBJ databases">
        <title>Evolutionary Origins and Diversification of the Mycorrhizal Mutualists.</title>
        <authorList>
            <consortium name="DOE Joint Genome Institute"/>
            <consortium name="Mycorrhizal Genomics Consortium"/>
            <person name="Kohler A."/>
            <person name="Kuo A."/>
            <person name="Nagy L.G."/>
            <person name="Floudas D."/>
            <person name="Copeland A."/>
            <person name="Barry K.W."/>
            <person name="Cichocki N."/>
            <person name="Veneault-Fourrey C."/>
            <person name="LaButti K."/>
            <person name="Lindquist E.A."/>
            <person name="Lipzen A."/>
            <person name="Lundell T."/>
            <person name="Morin E."/>
            <person name="Murat C."/>
            <person name="Riley R."/>
            <person name="Ohm R."/>
            <person name="Sun H."/>
            <person name="Tunlid A."/>
            <person name="Henrissat B."/>
            <person name="Grigoriev I.V."/>
            <person name="Hibbett D.S."/>
            <person name="Martin F."/>
        </authorList>
    </citation>
    <scope>NUCLEOTIDE SEQUENCE [LARGE SCALE GENOMIC DNA]</scope>
    <source>
        <strain evidence="4">FD-334 SS-4</strain>
    </source>
</reference>
<keyword evidence="4" id="KW-1185">Reference proteome</keyword>
<dbReference type="PANTHER" id="PTHR42673">
    <property type="entry name" value="MALEYLACETOACETATE ISOMERASE"/>
    <property type="match status" value="1"/>
</dbReference>
<evidence type="ECO:0000313" key="4">
    <source>
        <dbReference type="Proteomes" id="UP000054270"/>
    </source>
</evidence>